<feature type="chain" id="PRO_5047318375" description="Gustatory receptor" evidence="2">
    <location>
        <begin position="18"/>
        <end position="287"/>
    </location>
</feature>
<gene>
    <name evidence="3" type="ORF">ODALV1_LOCUS1967</name>
</gene>
<keyword evidence="1" id="KW-0812">Transmembrane</keyword>
<evidence type="ECO:0000313" key="3">
    <source>
        <dbReference type="EMBL" id="CAL8072029.1"/>
    </source>
</evidence>
<dbReference type="Proteomes" id="UP001642540">
    <property type="component" value="Unassembled WGS sequence"/>
</dbReference>
<evidence type="ECO:0008006" key="5">
    <source>
        <dbReference type="Google" id="ProtNLM"/>
    </source>
</evidence>
<comment type="caution">
    <text evidence="3">The sequence shown here is derived from an EMBL/GenBank/DDBJ whole genome shotgun (WGS) entry which is preliminary data.</text>
</comment>
<organism evidence="3 4">
    <name type="scientific">Orchesella dallaii</name>
    <dbReference type="NCBI Taxonomy" id="48710"/>
    <lineage>
        <taxon>Eukaryota</taxon>
        <taxon>Metazoa</taxon>
        <taxon>Ecdysozoa</taxon>
        <taxon>Arthropoda</taxon>
        <taxon>Hexapoda</taxon>
        <taxon>Collembola</taxon>
        <taxon>Entomobryomorpha</taxon>
        <taxon>Entomobryoidea</taxon>
        <taxon>Orchesellidae</taxon>
        <taxon>Orchesellinae</taxon>
        <taxon>Orchesella</taxon>
    </lineage>
</organism>
<proteinExistence type="predicted"/>
<name>A0ABP1PQ69_9HEXA</name>
<feature type="transmembrane region" description="Helical" evidence="1">
    <location>
        <begin position="46"/>
        <end position="66"/>
    </location>
</feature>
<evidence type="ECO:0000256" key="2">
    <source>
        <dbReference type="SAM" id="SignalP"/>
    </source>
</evidence>
<feature type="transmembrane region" description="Helical" evidence="1">
    <location>
        <begin position="87"/>
        <end position="110"/>
    </location>
</feature>
<reference evidence="3 4" key="1">
    <citation type="submission" date="2024-08" db="EMBL/GenBank/DDBJ databases">
        <authorList>
            <person name="Cucini C."/>
            <person name="Frati F."/>
        </authorList>
    </citation>
    <scope>NUCLEOTIDE SEQUENCE [LARGE SCALE GENOMIC DNA]</scope>
</reference>
<accession>A0ABP1PQ69</accession>
<evidence type="ECO:0000256" key="1">
    <source>
        <dbReference type="SAM" id="Phobius"/>
    </source>
</evidence>
<feature type="signal peptide" evidence="2">
    <location>
        <begin position="1"/>
        <end position="17"/>
    </location>
</feature>
<keyword evidence="2" id="KW-0732">Signal</keyword>
<keyword evidence="1" id="KW-1133">Transmembrane helix</keyword>
<keyword evidence="1" id="KW-0472">Membrane</keyword>
<dbReference type="EMBL" id="CAXLJM020000007">
    <property type="protein sequence ID" value="CAL8072029.1"/>
    <property type="molecule type" value="Genomic_DNA"/>
</dbReference>
<evidence type="ECO:0000313" key="4">
    <source>
        <dbReference type="Proteomes" id="UP001642540"/>
    </source>
</evidence>
<protein>
    <recommendedName>
        <fullName evidence="5">Gustatory receptor</fullName>
    </recommendedName>
</protein>
<feature type="transmembrane region" description="Helical" evidence="1">
    <location>
        <begin position="148"/>
        <end position="168"/>
    </location>
</feature>
<sequence>MILFILQLLYILAIIRGGVEFAQMTGHPTVIFYQFSKIGRFPCIAGYVGMWWSYSADVVALLNYLTRHNSNTNRININKRPGLFHKALAISFCGLSIVITGMICISSGYFQWNNIESGLQLHICEVVIEQFLGYPCRDHNHNALPLPLTHGLIMTYIISLTLCNAIDMRVADDIVIGSVIELRRLFQKFNEIFGINTLIGLVGMLPDVTETLLHKIAENLNSMVKVKLQSSKLKGQIICYEIKNDQIGMSGRGFFAVNAGFLGGAIVGILSHATIIVQFNQQHQYKY</sequence>
<keyword evidence="4" id="KW-1185">Reference proteome</keyword>
<feature type="transmembrane region" description="Helical" evidence="1">
    <location>
        <begin position="254"/>
        <end position="277"/>
    </location>
</feature>